<evidence type="ECO:0000313" key="3">
    <source>
        <dbReference type="EMBL" id="CRZ10661.1"/>
    </source>
</evidence>
<organism evidence="3">
    <name type="scientific">Spongospora subterranea</name>
    <dbReference type="NCBI Taxonomy" id="70186"/>
    <lineage>
        <taxon>Eukaryota</taxon>
        <taxon>Sar</taxon>
        <taxon>Rhizaria</taxon>
        <taxon>Endomyxa</taxon>
        <taxon>Phytomyxea</taxon>
        <taxon>Plasmodiophorida</taxon>
        <taxon>Plasmodiophoridae</taxon>
        <taxon>Spongospora</taxon>
    </lineage>
</organism>
<reference evidence="3" key="1">
    <citation type="submission" date="2015-04" db="EMBL/GenBank/DDBJ databases">
        <title>The genome sequence of the plant pathogenic Rhizarian Plasmodiophora brassicae reveals insights in its biotrophic life cycle and the origin of chitin synthesis.</title>
        <authorList>
            <person name="Schwelm A."/>
            <person name="Fogelqvist J."/>
            <person name="Knaust A."/>
            <person name="Julke S."/>
            <person name="Lilja T."/>
            <person name="Dhandapani V."/>
            <person name="Bonilla-Rosso G."/>
            <person name="Karlsson M."/>
            <person name="Shevchenko A."/>
            <person name="Choi S.R."/>
            <person name="Kim H.G."/>
            <person name="Park J.Y."/>
            <person name="Lim Y.P."/>
            <person name="Ludwig-Muller J."/>
            <person name="Dixelius C."/>
        </authorList>
    </citation>
    <scope>NUCLEOTIDE SEQUENCE</scope>
    <source>
        <tissue evidence="3">Potato root galls</tissue>
    </source>
</reference>
<name>A0A0H5RA35_9EUKA</name>
<evidence type="ECO:0000256" key="2">
    <source>
        <dbReference type="SAM" id="Phobius"/>
    </source>
</evidence>
<proteinExistence type="predicted"/>
<sequence length="769" mass="85239">VQSEHSRLRWSRVSAVTNYHWNYIVFTLTGSIIVLSAMAPLASDDGESQMDSRSRATTFGIVLVFIAYLLGYAQFNVVIAALFMLAILQFIPPSDSASDTAPAREYRNMVWVEDQGDWLNSFLRDIWPRHYRLLESRLRTALGSRIASLKTTGIHSVSLLSLRIIRGQPRVDNLRAHLEPQLPGGTSIRSRPCTDHDHVLDLNLNFDGLVEIRFSVKMVAFGNVLVVCRLTHLNSAVQLRFFNRQDERPFFGAYTMQLLNPPEPVLDLDIKVGYMDASRVPYVEEFILNHLHKIIRNTKLDFRLSVDDPDAYLPVFAPSGLLSLRVLGTSSGLDSVLNTSKNPKAVFEMTMGSQVRTCVASASCFDSNCVFIVSPHTALSRRAESEGALHVRLLVNGRVICKGSTIVEDAFRSSVSSCNDWEMALKRNNFGPVLKLRLLWEPLIPPSASNASIVQKGLESALRYYENGIHLGTDRAGIVRIVLHSMALIDPNPPGPDWSPMVTVSLGDRELHQHSPDLKYSEPIAYFQDAVLDFIENVSGFHSSKIVFRAFNGKSLLGSTAIEMSELIFVEGGLYRGDLVLDNGGSVLLSITAEFHATDFITQLGHRNQFISAPVLSFKNDPEFSRSQIGSCAPSLASQSVRGNSPRSSDCDTDSGPPNFHQEDITDISENSSIDVIRQIMDDLVSAAVDNATLAVAGRRSRCNSFAVDDNYITNRDDDTSPLRPLFDSNLVELSDFRAIHGETQPSKGQWHVAHKKVSKSDVGQCLVM</sequence>
<protein>
    <recommendedName>
        <fullName evidence="4">SMP-LTD domain-containing protein</fullName>
    </recommendedName>
</protein>
<feature type="compositionally biased region" description="Polar residues" evidence="1">
    <location>
        <begin position="635"/>
        <end position="648"/>
    </location>
</feature>
<keyword evidence="2" id="KW-0812">Transmembrane</keyword>
<feature type="non-terminal residue" evidence="3">
    <location>
        <position position="1"/>
    </location>
</feature>
<feature type="transmembrane region" description="Helical" evidence="2">
    <location>
        <begin position="20"/>
        <end position="41"/>
    </location>
</feature>
<keyword evidence="2" id="KW-0472">Membrane</keyword>
<accession>A0A0H5RA35</accession>
<keyword evidence="2" id="KW-1133">Transmembrane helix</keyword>
<evidence type="ECO:0000256" key="1">
    <source>
        <dbReference type="SAM" id="MobiDB-lite"/>
    </source>
</evidence>
<dbReference type="AlphaFoldDB" id="A0A0H5RA35"/>
<evidence type="ECO:0008006" key="4">
    <source>
        <dbReference type="Google" id="ProtNLM"/>
    </source>
</evidence>
<feature type="region of interest" description="Disordered" evidence="1">
    <location>
        <begin position="635"/>
        <end position="664"/>
    </location>
</feature>
<dbReference type="EMBL" id="HACM01010219">
    <property type="protein sequence ID" value="CRZ10661.1"/>
    <property type="molecule type" value="Transcribed_RNA"/>
</dbReference>
<feature type="transmembrane region" description="Helical" evidence="2">
    <location>
        <begin position="62"/>
        <end position="88"/>
    </location>
</feature>